<accession>C5FQ32</accession>
<keyword evidence="2" id="KW-1185">Reference proteome</keyword>
<dbReference type="Proteomes" id="UP000002035">
    <property type="component" value="Unassembled WGS sequence"/>
</dbReference>
<dbReference type="EMBL" id="DS995704">
    <property type="protein sequence ID" value="EEQ31985.1"/>
    <property type="molecule type" value="Genomic_DNA"/>
</dbReference>
<dbReference type="HOGENOM" id="CLU_1758391_0_0_1"/>
<dbReference type="RefSeq" id="XP_002847067.1">
    <property type="nucleotide sequence ID" value="XM_002847021.1"/>
</dbReference>
<dbReference type="AlphaFoldDB" id="C5FQ32"/>
<evidence type="ECO:0000313" key="2">
    <source>
        <dbReference type="Proteomes" id="UP000002035"/>
    </source>
</evidence>
<name>C5FQ32_ARTOC</name>
<evidence type="ECO:0000313" key="1">
    <source>
        <dbReference type="EMBL" id="EEQ31985.1"/>
    </source>
</evidence>
<dbReference type="VEuPathDB" id="FungiDB:MCYG_04804"/>
<gene>
    <name evidence="1" type="ORF">MCYG_04804</name>
</gene>
<protein>
    <submittedName>
        <fullName evidence="1">Uncharacterized protein</fullName>
    </submittedName>
</protein>
<proteinExistence type="predicted"/>
<reference evidence="2" key="1">
    <citation type="journal article" date="2012" name="MBio">
        <title>Comparative genome analysis of Trichophyton rubrum and related dermatophytes reveals candidate genes involved in infection.</title>
        <authorList>
            <person name="Martinez D.A."/>
            <person name="Oliver B.G."/>
            <person name="Graeser Y."/>
            <person name="Goldberg J.M."/>
            <person name="Li W."/>
            <person name="Martinez-Rossi N.M."/>
            <person name="Monod M."/>
            <person name="Shelest E."/>
            <person name="Barton R.C."/>
            <person name="Birch E."/>
            <person name="Brakhage A.A."/>
            <person name="Chen Z."/>
            <person name="Gurr S.J."/>
            <person name="Heiman D."/>
            <person name="Heitman J."/>
            <person name="Kosti I."/>
            <person name="Rossi A."/>
            <person name="Saif S."/>
            <person name="Samalova M."/>
            <person name="Saunders C.W."/>
            <person name="Shea T."/>
            <person name="Summerbell R.C."/>
            <person name="Xu J."/>
            <person name="Young S."/>
            <person name="Zeng Q."/>
            <person name="Birren B.W."/>
            <person name="Cuomo C.A."/>
            <person name="White T.C."/>
        </authorList>
    </citation>
    <scope>NUCLEOTIDE SEQUENCE [LARGE SCALE GENOMIC DNA]</scope>
    <source>
        <strain evidence="2">ATCC MYA-4605 / CBS 113480</strain>
    </source>
</reference>
<dbReference type="GeneID" id="9226080"/>
<sequence length="148" mass="16142">MPRASHVLPLRPATHVRVDSVGKESAGVGRWRWAWRFNVGELDVRALSHWDLPSATLSPPGESERGITNDLLSGLTKVWRIDVNAKDETPRRMVAAGSVGLLRYPYPICGLEAGRLRSTKRNILLPGSMGGADDILVTLSYPANACSL</sequence>
<organism evidence="1 2">
    <name type="scientific">Arthroderma otae (strain ATCC MYA-4605 / CBS 113480)</name>
    <name type="common">Microsporum canis</name>
    <dbReference type="NCBI Taxonomy" id="554155"/>
    <lineage>
        <taxon>Eukaryota</taxon>
        <taxon>Fungi</taxon>
        <taxon>Dikarya</taxon>
        <taxon>Ascomycota</taxon>
        <taxon>Pezizomycotina</taxon>
        <taxon>Eurotiomycetes</taxon>
        <taxon>Eurotiomycetidae</taxon>
        <taxon>Onygenales</taxon>
        <taxon>Arthrodermataceae</taxon>
        <taxon>Microsporum</taxon>
    </lineage>
</organism>